<dbReference type="PROSITE" id="PS50110">
    <property type="entry name" value="RESPONSE_REGULATORY"/>
    <property type="match status" value="1"/>
</dbReference>
<reference evidence="6 7" key="1">
    <citation type="submission" date="2012-01" db="EMBL/GenBank/DDBJ databases">
        <title>Complete sequence of Desulfotomaculum gibsoniae DSM 7213.</title>
        <authorList>
            <consortium name="US DOE Joint Genome Institute"/>
            <person name="Lucas S."/>
            <person name="Han J."/>
            <person name="Lapidus A."/>
            <person name="Cheng J.-F."/>
            <person name="Goodwin L."/>
            <person name="Pitluck S."/>
            <person name="Peters L."/>
            <person name="Ovchinnikova G."/>
            <person name="Teshima H."/>
            <person name="Detter J.C."/>
            <person name="Han C."/>
            <person name="Tapia R."/>
            <person name="Land M."/>
            <person name="Hauser L."/>
            <person name="Kyrpides N."/>
            <person name="Ivanova N."/>
            <person name="Pagani I."/>
            <person name="Parshina S."/>
            <person name="Plugge C."/>
            <person name="Muyzer G."/>
            <person name="Kuever J."/>
            <person name="Ivanova A."/>
            <person name="Nazina T."/>
            <person name="Klenk H.-P."/>
            <person name="Brambilla E."/>
            <person name="Spring S."/>
            <person name="Stams A.F."/>
            <person name="Woyke T."/>
        </authorList>
    </citation>
    <scope>NUCLEOTIDE SEQUENCE [LARGE SCALE GENOMIC DNA]</scope>
    <source>
        <strain evidence="6 7">DSM 7213</strain>
    </source>
</reference>
<dbReference type="eggNOG" id="COG2204">
    <property type="taxonomic scope" value="Bacteria"/>
</dbReference>
<dbReference type="HOGENOM" id="CLU_000445_69_8_9"/>
<dbReference type="Gene3D" id="3.40.50.2300">
    <property type="match status" value="1"/>
</dbReference>
<evidence type="ECO:0000259" key="5">
    <source>
        <dbReference type="PROSITE" id="PS50110"/>
    </source>
</evidence>
<evidence type="ECO:0000256" key="1">
    <source>
        <dbReference type="ARBA" id="ARBA00018672"/>
    </source>
</evidence>
<keyword evidence="6" id="KW-0238">DNA-binding</keyword>
<dbReference type="InterPro" id="IPR050595">
    <property type="entry name" value="Bact_response_regulator"/>
</dbReference>
<evidence type="ECO:0000256" key="3">
    <source>
        <dbReference type="ARBA" id="ARBA00024867"/>
    </source>
</evidence>
<dbReference type="OrthoDB" id="9808843at2"/>
<protein>
    <recommendedName>
        <fullName evidence="1">Stage 0 sporulation protein A homolog</fullName>
    </recommendedName>
</protein>
<keyword evidence="2 4" id="KW-0597">Phosphoprotein</keyword>
<evidence type="ECO:0000313" key="6">
    <source>
        <dbReference type="EMBL" id="AGL03860.1"/>
    </source>
</evidence>
<dbReference type="SUPFAM" id="SSF52172">
    <property type="entry name" value="CheY-like"/>
    <property type="match status" value="1"/>
</dbReference>
<dbReference type="EMBL" id="CP003273">
    <property type="protein sequence ID" value="AGL03860.1"/>
    <property type="molecule type" value="Genomic_DNA"/>
</dbReference>
<dbReference type="PANTHER" id="PTHR44591:SF3">
    <property type="entry name" value="RESPONSE REGULATORY DOMAIN-CONTAINING PROTEIN"/>
    <property type="match status" value="1"/>
</dbReference>
<evidence type="ECO:0000256" key="4">
    <source>
        <dbReference type="PROSITE-ProRule" id="PRU00169"/>
    </source>
</evidence>
<evidence type="ECO:0000313" key="7">
    <source>
        <dbReference type="Proteomes" id="UP000013520"/>
    </source>
</evidence>
<sequence length="134" mass="15065">MPGQNYDILVIDDQAGVRWLICEALIDEGYSIDQAASGSEALARLGRNDYRLILLDVKMPGMNGFEILEKIKKFDSDVPVVMMTAYGELDIEQEVADGARPVNYISKPFDLDDLRNIVRRYLSNQNDVDFTAST</sequence>
<dbReference type="Pfam" id="PF00072">
    <property type="entry name" value="Response_reg"/>
    <property type="match status" value="1"/>
</dbReference>
<dbReference type="InterPro" id="IPR011006">
    <property type="entry name" value="CheY-like_superfamily"/>
</dbReference>
<feature type="modified residue" description="4-aspartylphosphate" evidence="4">
    <location>
        <position position="56"/>
    </location>
</feature>
<keyword evidence="7" id="KW-1185">Reference proteome</keyword>
<comment type="function">
    <text evidence="3">May play the central regulatory role in sporulation. It may be an element of the effector pathway responsible for the activation of sporulation genes in response to nutritional stress. Spo0A may act in concert with spo0H (a sigma factor) to control the expression of some genes that are critical to the sporulation process.</text>
</comment>
<proteinExistence type="predicted"/>
<dbReference type="GO" id="GO:0000160">
    <property type="term" value="P:phosphorelay signal transduction system"/>
    <property type="evidence" value="ECO:0007669"/>
    <property type="project" value="InterPro"/>
</dbReference>
<dbReference type="PANTHER" id="PTHR44591">
    <property type="entry name" value="STRESS RESPONSE REGULATOR PROTEIN 1"/>
    <property type="match status" value="1"/>
</dbReference>
<dbReference type="GO" id="GO:0003677">
    <property type="term" value="F:DNA binding"/>
    <property type="evidence" value="ECO:0007669"/>
    <property type="project" value="UniProtKB-KW"/>
</dbReference>
<dbReference type="InterPro" id="IPR001789">
    <property type="entry name" value="Sig_transdc_resp-reg_receiver"/>
</dbReference>
<dbReference type="Proteomes" id="UP000013520">
    <property type="component" value="Chromosome"/>
</dbReference>
<name>R4KTD4_9FIRM</name>
<dbReference type="AlphaFoldDB" id="R4KTD4"/>
<accession>R4KTD4</accession>
<evidence type="ECO:0000256" key="2">
    <source>
        <dbReference type="ARBA" id="ARBA00022553"/>
    </source>
</evidence>
<dbReference type="RefSeq" id="WP_006522296.1">
    <property type="nucleotide sequence ID" value="NC_021184.1"/>
</dbReference>
<gene>
    <name evidence="6" type="ORF">Desgi_4633</name>
</gene>
<dbReference type="KEGG" id="dgi:Desgi_4633"/>
<organism evidence="6 7">
    <name type="scientific">Desulfoscipio gibsoniae DSM 7213</name>
    <dbReference type="NCBI Taxonomy" id="767817"/>
    <lineage>
        <taxon>Bacteria</taxon>
        <taxon>Bacillati</taxon>
        <taxon>Bacillota</taxon>
        <taxon>Clostridia</taxon>
        <taxon>Eubacteriales</taxon>
        <taxon>Desulfallaceae</taxon>
        <taxon>Desulfoscipio</taxon>
    </lineage>
</organism>
<feature type="domain" description="Response regulatory" evidence="5">
    <location>
        <begin position="7"/>
        <end position="122"/>
    </location>
</feature>
<dbReference type="SMART" id="SM00448">
    <property type="entry name" value="REC"/>
    <property type="match status" value="1"/>
</dbReference>
<dbReference type="STRING" id="767817.Desgi_4633"/>